<comment type="caution">
    <text evidence="1">The sequence shown here is derived from an EMBL/GenBank/DDBJ whole genome shotgun (WGS) entry which is preliminary data.</text>
</comment>
<gene>
    <name evidence="1" type="ORF">HanXRQr2_Chr15g0706201</name>
</gene>
<protein>
    <submittedName>
        <fullName evidence="1">Uncharacterized protein</fullName>
    </submittedName>
</protein>
<evidence type="ECO:0000313" key="2">
    <source>
        <dbReference type="Proteomes" id="UP000215914"/>
    </source>
</evidence>
<reference evidence="1" key="2">
    <citation type="submission" date="2020-06" db="EMBL/GenBank/DDBJ databases">
        <title>Helianthus annuus Genome sequencing and assembly Release 2.</title>
        <authorList>
            <person name="Gouzy J."/>
            <person name="Langlade N."/>
            <person name="Munos S."/>
        </authorList>
    </citation>
    <scope>NUCLEOTIDE SEQUENCE</scope>
    <source>
        <tissue evidence="1">Leaves</tissue>
    </source>
</reference>
<dbReference type="Proteomes" id="UP000215914">
    <property type="component" value="Unassembled WGS sequence"/>
</dbReference>
<keyword evidence="2" id="KW-1185">Reference proteome</keyword>
<sequence>MKRFNPTIASKSTRTRFEEHYASTTGIIQVSLKSNCKNGFIVTMVCR</sequence>
<dbReference type="Gramene" id="mRNA:HanXRQr2_Chr15g0706201">
    <property type="protein sequence ID" value="mRNA:HanXRQr2_Chr15g0706201"/>
    <property type="gene ID" value="HanXRQr2_Chr15g0706201"/>
</dbReference>
<proteinExistence type="predicted"/>
<reference evidence="1" key="1">
    <citation type="journal article" date="2017" name="Nature">
        <title>The sunflower genome provides insights into oil metabolism, flowering and Asterid evolution.</title>
        <authorList>
            <person name="Badouin H."/>
            <person name="Gouzy J."/>
            <person name="Grassa C.J."/>
            <person name="Murat F."/>
            <person name="Staton S.E."/>
            <person name="Cottret L."/>
            <person name="Lelandais-Briere C."/>
            <person name="Owens G.L."/>
            <person name="Carrere S."/>
            <person name="Mayjonade B."/>
            <person name="Legrand L."/>
            <person name="Gill N."/>
            <person name="Kane N.C."/>
            <person name="Bowers J.E."/>
            <person name="Hubner S."/>
            <person name="Bellec A."/>
            <person name="Berard A."/>
            <person name="Berges H."/>
            <person name="Blanchet N."/>
            <person name="Boniface M.C."/>
            <person name="Brunel D."/>
            <person name="Catrice O."/>
            <person name="Chaidir N."/>
            <person name="Claudel C."/>
            <person name="Donnadieu C."/>
            <person name="Faraut T."/>
            <person name="Fievet G."/>
            <person name="Helmstetter N."/>
            <person name="King M."/>
            <person name="Knapp S.J."/>
            <person name="Lai Z."/>
            <person name="Le Paslier M.C."/>
            <person name="Lippi Y."/>
            <person name="Lorenzon L."/>
            <person name="Mandel J.R."/>
            <person name="Marage G."/>
            <person name="Marchand G."/>
            <person name="Marquand E."/>
            <person name="Bret-Mestries E."/>
            <person name="Morien E."/>
            <person name="Nambeesan S."/>
            <person name="Nguyen T."/>
            <person name="Pegot-Espagnet P."/>
            <person name="Pouilly N."/>
            <person name="Raftis F."/>
            <person name="Sallet E."/>
            <person name="Schiex T."/>
            <person name="Thomas J."/>
            <person name="Vandecasteele C."/>
            <person name="Vares D."/>
            <person name="Vear F."/>
            <person name="Vautrin S."/>
            <person name="Crespi M."/>
            <person name="Mangin B."/>
            <person name="Burke J.M."/>
            <person name="Salse J."/>
            <person name="Munos S."/>
            <person name="Vincourt P."/>
            <person name="Rieseberg L.H."/>
            <person name="Langlade N.B."/>
        </authorList>
    </citation>
    <scope>NUCLEOTIDE SEQUENCE</scope>
    <source>
        <tissue evidence="1">Leaves</tissue>
    </source>
</reference>
<organism evidence="1 2">
    <name type="scientific">Helianthus annuus</name>
    <name type="common">Common sunflower</name>
    <dbReference type="NCBI Taxonomy" id="4232"/>
    <lineage>
        <taxon>Eukaryota</taxon>
        <taxon>Viridiplantae</taxon>
        <taxon>Streptophyta</taxon>
        <taxon>Embryophyta</taxon>
        <taxon>Tracheophyta</taxon>
        <taxon>Spermatophyta</taxon>
        <taxon>Magnoliopsida</taxon>
        <taxon>eudicotyledons</taxon>
        <taxon>Gunneridae</taxon>
        <taxon>Pentapetalae</taxon>
        <taxon>asterids</taxon>
        <taxon>campanulids</taxon>
        <taxon>Asterales</taxon>
        <taxon>Asteraceae</taxon>
        <taxon>Asteroideae</taxon>
        <taxon>Heliantheae alliance</taxon>
        <taxon>Heliantheae</taxon>
        <taxon>Helianthus</taxon>
    </lineage>
</organism>
<accession>A0A9K3E219</accession>
<name>A0A9K3E219_HELAN</name>
<dbReference type="EMBL" id="MNCJ02000330">
    <property type="protein sequence ID" value="KAF5765644.1"/>
    <property type="molecule type" value="Genomic_DNA"/>
</dbReference>
<evidence type="ECO:0000313" key="1">
    <source>
        <dbReference type="EMBL" id="KAF5765644.1"/>
    </source>
</evidence>
<dbReference type="AlphaFoldDB" id="A0A9K3E219"/>